<proteinExistence type="inferred from homology"/>
<feature type="domain" description="Solute-binding protein family 5" evidence="6">
    <location>
        <begin position="85"/>
        <end position="448"/>
    </location>
</feature>
<evidence type="ECO:0000256" key="1">
    <source>
        <dbReference type="ARBA" id="ARBA00004418"/>
    </source>
</evidence>
<dbReference type="InterPro" id="IPR000914">
    <property type="entry name" value="SBP_5_dom"/>
</dbReference>
<evidence type="ECO:0000256" key="2">
    <source>
        <dbReference type="ARBA" id="ARBA00005695"/>
    </source>
</evidence>
<comment type="similarity">
    <text evidence="2">Belongs to the bacterial solute-binding protein 5 family.</text>
</comment>
<name>A0ABT9ED09_9PROT</name>
<dbReference type="PANTHER" id="PTHR30290:SF10">
    <property type="entry name" value="PERIPLASMIC OLIGOPEPTIDE-BINDING PROTEIN-RELATED"/>
    <property type="match status" value="1"/>
</dbReference>
<protein>
    <submittedName>
        <fullName evidence="7">ABC transporter substrate-binding protein</fullName>
    </submittedName>
</protein>
<dbReference type="Proteomes" id="UP001243009">
    <property type="component" value="Unassembled WGS sequence"/>
</dbReference>
<dbReference type="CDD" id="cd08512">
    <property type="entry name" value="PBP2_NikA_DppA_OppA_like_7"/>
    <property type="match status" value="1"/>
</dbReference>
<dbReference type="Gene3D" id="3.90.76.10">
    <property type="entry name" value="Dipeptide-binding Protein, Domain 1"/>
    <property type="match status" value="1"/>
</dbReference>
<accession>A0ABT9ED09</accession>
<evidence type="ECO:0000256" key="3">
    <source>
        <dbReference type="ARBA" id="ARBA00022448"/>
    </source>
</evidence>
<feature type="chain" id="PRO_5046038199" evidence="5">
    <location>
        <begin position="27"/>
        <end position="530"/>
    </location>
</feature>
<evidence type="ECO:0000259" key="6">
    <source>
        <dbReference type="Pfam" id="PF00496"/>
    </source>
</evidence>
<dbReference type="InterPro" id="IPR030678">
    <property type="entry name" value="Peptide/Ni-bd"/>
</dbReference>
<keyword evidence="3" id="KW-0813">Transport</keyword>
<dbReference type="SUPFAM" id="SSF53850">
    <property type="entry name" value="Periplasmic binding protein-like II"/>
    <property type="match status" value="1"/>
</dbReference>
<evidence type="ECO:0000313" key="7">
    <source>
        <dbReference type="EMBL" id="MDO9714079.1"/>
    </source>
</evidence>
<keyword evidence="4 5" id="KW-0732">Signal</keyword>
<comment type="subcellular location">
    <subcellularLocation>
        <location evidence="1">Periplasm</location>
    </subcellularLocation>
</comment>
<dbReference type="Gene3D" id="3.40.190.10">
    <property type="entry name" value="Periplasmic binding protein-like II"/>
    <property type="match status" value="1"/>
</dbReference>
<feature type="signal peptide" evidence="5">
    <location>
        <begin position="1"/>
        <end position="26"/>
    </location>
</feature>
<dbReference type="PANTHER" id="PTHR30290">
    <property type="entry name" value="PERIPLASMIC BINDING COMPONENT OF ABC TRANSPORTER"/>
    <property type="match status" value="1"/>
</dbReference>
<keyword evidence="8" id="KW-1185">Reference proteome</keyword>
<organism evidence="7 8">
    <name type="scientific">Paracraurococcus lichenis</name>
    <dbReference type="NCBI Taxonomy" id="3064888"/>
    <lineage>
        <taxon>Bacteria</taxon>
        <taxon>Pseudomonadati</taxon>
        <taxon>Pseudomonadota</taxon>
        <taxon>Alphaproteobacteria</taxon>
        <taxon>Acetobacterales</taxon>
        <taxon>Roseomonadaceae</taxon>
        <taxon>Paracraurococcus</taxon>
    </lineage>
</organism>
<evidence type="ECO:0000313" key="8">
    <source>
        <dbReference type="Proteomes" id="UP001243009"/>
    </source>
</evidence>
<comment type="caution">
    <text evidence="7">The sequence shown here is derived from an EMBL/GenBank/DDBJ whole genome shotgun (WGS) entry which is preliminary data.</text>
</comment>
<sequence>MMVQRRHILAAPALLLPATAGGPAGAQSRAATLVVAGPRVPESLDQEYPPTEAGHEARRNIFERLLRYAPKTQDGVQAENFDVLEGALAENWDLAPDGRSITFRLRPGVKSFAGNTLSADDVMWTFERGWNLKATFHWYMTQVLKITSFEDAFRKLDDMTVRVSLPSASPLLARLWVNNDLGIIDSAEAKKRATAEDPWASRFLATSSASFAPYHVTEFVPGQRVVYQANMAYYRGAPRLERVIFQEMPTSANRLAALQAGSVDVAEWLLPRELALLQSSPTTKVWTVFGNYIHRLEMNNTLKPFDDARVRRALNHLVPRDAMARSIYFNTARPTRSPISEIYPGWTGDYFAFDTSVEKAKALLNEAGYPDGFQTEIGYRADDQLEEEMAVALRTAFGRAGVQAQLSKMPSSTLVERYTKGQMPMYFFRDMAIVPDAAYVANLWLNSKSIVNYARFKVDEVDNLINAGLTSVDEPRRLADSRRVQQITMEQAPWVFLFNPGYQLATRANVKGFSWYTPNGNSWYDFYKEG</sequence>
<evidence type="ECO:0000256" key="4">
    <source>
        <dbReference type="ARBA" id="ARBA00022729"/>
    </source>
</evidence>
<gene>
    <name evidence="7" type="ORF">Q7A36_37605</name>
</gene>
<evidence type="ECO:0000256" key="5">
    <source>
        <dbReference type="SAM" id="SignalP"/>
    </source>
</evidence>
<dbReference type="Pfam" id="PF00496">
    <property type="entry name" value="SBP_bac_5"/>
    <property type="match status" value="1"/>
</dbReference>
<reference evidence="7 8" key="1">
    <citation type="submission" date="2023-08" db="EMBL/GenBank/DDBJ databases">
        <title>The draft genome sequence of Paracraurococcus sp. LOR1-02.</title>
        <authorList>
            <person name="Kingkaew E."/>
            <person name="Tanasupawat S."/>
        </authorList>
    </citation>
    <scope>NUCLEOTIDE SEQUENCE [LARGE SCALE GENOMIC DNA]</scope>
    <source>
        <strain evidence="7 8">LOR1-02</strain>
    </source>
</reference>
<dbReference type="EMBL" id="JAUTWS010000160">
    <property type="protein sequence ID" value="MDO9714079.1"/>
    <property type="molecule type" value="Genomic_DNA"/>
</dbReference>
<dbReference type="InterPro" id="IPR039424">
    <property type="entry name" value="SBP_5"/>
</dbReference>
<dbReference type="Gene3D" id="3.10.105.10">
    <property type="entry name" value="Dipeptide-binding Protein, Domain 3"/>
    <property type="match status" value="1"/>
</dbReference>
<dbReference type="PIRSF" id="PIRSF002741">
    <property type="entry name" value="MppA"/>
    <property type="match status" value="1"/>
</dbReference>
<dbReference type="RefSeq" id="WP_305108920.1">
    <property type="nucleotide sequence ID" value="NZ_JAUTWS010000160.1"/>
</dbReference>